<dbReference type="Pfam" id="PF14346">
    <property type="entry name" value="DUF4398"/>
    <property type="match status" value="1"/>
</dbReference>
<feature type="region of interest" description="Disordered" evidence="1">
    <location>
        <begin position="140"/>
        <end position="204"/>
    </location>
</feature>
<dbReference type="RefSeq" id="WP_026635540.1">
    <property type="nucleotide sequence ID" value="NZ_FONH01000008.1"/>
</dbReference>
<feature type="compositionally biased region" description="Low complexity" evidence="1">
    <location>
        <begin position="140"/>
        <end position="166"/>
    </location>
</feature>
<evidence type="ECO:0000313" key="4">
    <source>
        <dbReference type="Proteomes" id="UP000199477"/>
    </source>
</evidence>
<dbReference type="Proteomes" id="UP000199477">
    <property type="component" value="Unassembled WGS sequence"/>
</dbReference>
<organism evidence="3 4">
    <name type="scientific">Dyella marensis</name>
    <dbReference type="NCBI Taxonomy" id="500610"/>
    <lineage>
        <taxon>Bacteria</taxon>
        <taxon>Pseudomonadati</taxon>
        <taxon>Pseudomonadota</taxon>
        <taxon>Gammaproteobacteria</taxon>
        <taxon>Lysobacterales</taxon>
        <taxon>Rhodanobacteraceae</taxon>
        <taxon>Dyella</taxon>
    </lineage>
</organism>
<accession>A0A1I2GAJ5</accession>
<dbReference type="Gene3D" id="1.20.1270.390">
    <property type="match status" value="1"/>
</dbReference>
<dbReference type="InterPro" id="IPR025511">
    <property type="entry name" value="DUF4398"/>
</dbReference>
<sequence length="204" mass="22156">MVHIFPAPDRRQHGVRTVLSTLILALVLGSLGGCASVPPPDGSMNQAQMQLQYARDAGAADYAPVDLDFAQNKFQQAQAAMASRKYEDAAALAEEAQADAELARAKARLGAARAQIQRKTQANRELREQIEQNLNAQEEAAQQAAQQQQRQMQEQQQGLPAQEQTQDMPAPSSSVLQPLPQDGGFQTLPQQQPQPQTNDQGGHP</sequence>
<proteinExistence type="predicted"/>
<keyword evidence="4" id="KW-1185">Reference proteome</keyword>
<dbReference type="AlphaFoldDB" id="A0A1I2GAJ5"/>
<gene>
    <name evidence="3" type="ORF">SAMN02799615_02537</name>
</gene>
<dbReference type="EMBL" id="FONH01000008">
    <property type="protein sequence ID" value="SFF13766.1"/>
    <property type="molecule type" value="Genomic_DNA"/>
</dbReference>
<evidence type="ECO:0000259" key="2">
    <source>
        <dbReference type="Pfam" id="PF14346"/>
    </source>
</evidence>
<evidence type="ECO:0000256" key="1">
    <source>
        <dbReference type="SAM" id="MobiDB-lite"/>
    </source>
</evidence>
<reference evidence="4" key="1">
    <citation type="submission" date="2016-10" db="EMBL/GenBank/DDBJ databases">
        <authorList>
            <person name="Varghese N."/>
            <person name="Submissions S."/>
        </authorList>
    </citation>
    <scope>NUCLEOTIDE SEQUENCE [LARGE SCALE GENOMIC DNA]</scope>
    <source>
        <strain evidence="4">UNC178MFTsu3.1</strain>
    </source>
</reference>
<evidence type="ECO:0000313" key="3">
    <source>
        <dbReference type="EMBL" id="SFF13766.1"/>
    </source>
</evidence>
<protein>
    <recommendedName>
        <fullName evidence="2">DUF4398 domain-containing protein</fullName>
    </recommendedName>
</protein>
<name>A0A1I2GAJ5_9GAMM</name>
<dbReference type="STRING" id="500610.SAMN02799615_02537"/>
<feature type="domain" description="DUF4398" evidence="2">
    <location>
        <begin position="44"/>
        <end position="117"/>
    </location>
</feature>